<dbReference type="Proteomes" id="UP000663838">
    <property type="component" value="Unassembled WGS sequence"/>
</dbReference>
<evidence type="ECO:0000256" key="2">
    <source>
        <dbReference type="SAM" id="SignalP"/>
    </source>
</evidence>
<dbReference type="AlphaFoldDB" id="A0A817W037"/>
<feature type="binding site" evidence="1">
    <location>
        <position position="204"/>
    </location>
    <ligand>
        <name>Zn(2+)</name>
        <dbReference type="ChEBI" id="CHEBI:29105"/>
        <note>catalytic</note>
    </ligand>
</feature>
<feature type="binding site" evidence="1">
    <location>
        <position position="214"/>
    </location>
    <ligand>
        <name>Zn(2+)</name>
        <dbReference type="ChEBI" id="CHEBI:29105"/>
        <note>catalytic</note>
    </ligand>
</feature>
<dbReference type="PANTHER" id="PTHR11905:SF159">
    <property type="entry name" value="ADAM METALLOPROTEASE"/>
    <property type="match status" value="1"/>
</dbReference>
<dbReference type="EMBL" id="CAJOBS010000448">
    <property type="protein sequence ID" value="CAF4579108.1"/>
    <property type="molecule type" value="Genomic_DNA"/>
</dbReference>
<dbReference type="GO" id="GO:0004222">
    <property type="term" value="F:metalloendopeptidase activity"/>
    <property type="evidence" value="ECO:0007669"/>
    <property type="project" value="InterPro"/>
</dbReference>
<evidence type="ECO:0000313" key="6">
    <source>
        <dbReference type="Proteomes" id="UP000663865"/>
    </source>
</evidence>
<dbReference type="InterPro" id="IPR001590">
    <property type="entry name" value="Peptidase_M12B"/>
</dbReference>
<dbReference type="InterPro" id="IPR024079">
    <property type="entry name" value="MetalloPept_cat_dom_sf"/>
</dbReference>
<name>A0A817W037_9BILA</name>
<evidence type="ECO:0000313" key="4">
    <source>
        <dbReference type="EMBL" id="CAF3348359.1"/>
    </source>
</evidence>
<dbReference type="SUPFAM" id="SSF55486">
    <property type="entry name" value="Metalloproteases ('zincins'), catalytic domain"/>
    <property type="match status" value="1"/>
</dbReference>
<comment type="caution">
    <text evidence="1">Lacks conserved residue(s) required for the propagation of feature annotation.</text>
</comment>
<gene>
    <name evidence="4" type="ORF">KIK155_LOCUS3374</name>
    <name evidence="5" type="ORF">TOA249_LOCUS9142</name>
</gene>
<dbReference type="Gene3D" id="3.40.390.10">
    <property type="entry name" value="Collagenase (Catalytic Domain)"/>
    <property type="match status" value="1"/>
</dbReference>
<feature type="signal peptide" evidence="2">
    <location>
        <begin position="1"/>
        <end position="17"/>
    </location>
</feature>
<feature type="active site" evidence="1">
    <location>
        <position position="205"/>
    </location>
</feature>
<dbReference type="PANTHER" id="PTHR11905">
    <property type="entry name" value="ADAM A DISINTEGRIN AND METALLOPROTEASE DOMAIN"/>
    <property type="match status" value="1"/>
</dbReference>
<accession>A0A817W037</accession>
<dbReference type="GO" id="GO:0006508">
    <property type="term" value="P:proteolysis"/>
    <property type="evidence" value="ECO:0007669"/>
    <property type="project" value="InterPro"/>
</dbReference>
<keyword evidence="1" id="KW-0479">Metal-binding</keyword>
<evidence type="ECO:0000313" key="5">
    <source>
        <dbReference type="EMBL" id="CAF4579108.1"/>
    </source>
</evidence>
<keyword evidence="2" id="KW-0732">Signal</keyword>
<dbReference type="EMBL" id="CAJNYV010000141">
    <property type="protein sequence ID" value="CAF3348359.1"/>
    <property type="molecule type" value="Genomic_DNA"/>
</dbReference>
<evidence type="ECO:0000256" key="1">
    <source>
        <dbReference type="PROSITE-ProRule" id="PRU00276"/>
    </source>
</evidence>
<dbReference type="Proteomes" id="UP000663865">
    <property type="component" value="Unassembled WGS sequence"/>
</dbReference>
<dbReference type="Pfam" id="PF01421">
    <property type="entry name" value="Reprolysin"/>
    <property type="match status" value="1"/>
</dbReference>
<protein>
    <recommendedName>
        <fullName evidence="3">Peptidase M12B domain-containing protein</fullName>
    </recommendedName>
</protein>
<feature type="domain" description="Peptidase M12B" evidence="3">
    <location>
        <begin position="64"/>
        <end position="278"/>
    </location>
</feature>
<sequence>MIAFIFITFCTIGHLEGLALSGLTSSGANTNITLIPDSLITSRIQLVGNLVFDDTVVSTASIHRKIACFFVFDKEASDDLNGNINYARSYATQLAALASKYTAHANIVIVNAGTEIWSNGDQISFAVGNNSYSGMPDILTQFQAYLANTQKLLFGTIYAIGVLLSNKNSLVAGGYSQGPACTTEGASLINYRSYPWSIAGLLAHELAHTLSVVHPFELSYICDYYKTQLKFCSAIPAECLCSSNNYPPQQCLMTFQFGQANLNAPRYTSCDIEMMNYFSPNVSCLA</sequence>
<keyword evidence="1" id="KW-0862">Zinc</keyword>
<organism evidence="4 6">
    <name type="scientific">Rotaria socialis</name>
    <dbReference type="NCBI Taxonomy" id="392032"/>
    <lineage>
        <taxon>Eukaryota</taxon>
        <taxon>Metazoa</taxon>
        <taxon>Spiralia</taxon>
        <taxon>Gnathifera</taxon>
        <taxon>Rotifera</taxon>
        <taxon>Eurotatoria</taxon>
        <taxon>Bdelloidea</taxon>
        <taxon>Philodinida</taxon>
        <taxon>Philodinidae</taxon>
        <taxon>Rotaria</taxon>
    </lineage>
</organism>
<feature type="binding site" evidence="1">
    <location>
        <position position="208"/>
    </location>
    <ligand>
        <name>Zn(2+)</name>
        <dbReference type="ChEBI" id="CHEBI:29105"/>
        <note>catalytic</note>
    </ligand>
</feature>
<dbReference type="GO" id="GO:0046872">
    <property type="term" value="F:metal ion binding"/>
    <property type="evidence" value="ECO:0007669"/>
    <property type="project" value="UniProtKB-KW"/>
</dbReference>
<proteinExistence type="predicted"/>
<reference evidence="4" key="1">
    <citation type="submission" date="2021-02" db="EMBL/GenBank/DDBJ databases">
        <authorList>
            <person name="Nowell W R."/>
        </authorList>
    </citation>
    <scope>NUCLEOTIDE SEQUENCE</scope>
</reference>
<evidence type="ECO:0000259" key="3">
    <source>
        <dbReference type="PROSITE" id="PS50215"/>
    </source>
</evidence>
<feature type="chain" id="PRO_5035613376" description="Peptidase M12B domain-containing protein" evidence="2">
    <location>
        <begin position="18"/>
        <end position="286"/>
    </location>
</feature>
<dbReference type="PROSITE" id="PS50215">
    <property type="entry name" value="ADAM_MEPRO"/>
    <property type="match status" value="1"/>
</dbReference>
<comment type="caution">
    <text evidence="4">The sequence shown here is derived from an EMBL/GenBank/DDBJ whole genome shotgun (WGS) entry which is preliminary data.</text>
</comment>